<organism evidence="2 3">
    <name type="scientific">Candidatus Scalindua brodae</name>
    <dbReference type="NCBI Taxonomy" id="237368"/>
    <lineage>
        <taxon>Bacteria</taxon>
        <taxon>Pseudomonadati</taxon>
        <taxon>Planctomycetota</taxon>
        <taxon>Candidatus Brocadiia</taxon>
        <taxon>Candidatus Brocadiales</taxon>
        <taxon>Candidatus Scalinduaceae</taxon>
        <taxon>Candidatus Scalindua</taxon>
    </lineage>
</organism>
<evidence type="ECO:0008006" key="4">
    <source>
        <dbReference type="Google" id="ProtNLM"/>
    </source>
</evidence>
<accession>A0A0B0ELC8</accession>
<dbReference type="eggNOG" id="ENOG5033G47">
    <property type="taxonomic scope" value="Bacteria"/>
</dbReference>
<dbReference type="AlphaFoldDB" id="A0A0B0ELC8"/>
<keyword evidence="1" id="KW-0732">Signal</keyword>
<sequence>MRNMSFCLIMSLVITTMTISCTSIAPVTKTEITTKVETAAEASRRYPELKSAIIKYNVSGMNNGTETVYIDDWGRREAIYKKFTTKMMGIDLERNFITLITENGKWVYNIDLNSKTAIKMDNKGFKALQGNTGSNMGVAIDAVKVGTEEILGKTCDVWKKSYPYSMVWMWKGITLKKDQDVAAMGVITEAIEIQENVSIPEDKLTIPSDVKVKVLDPRALSTG</sequence>
<protein>
    <recommendedName>
        <fullName evidence="4">DUF4412 domain-containing protein</fullName>
    </recommendedName>
</protein>
<feature type="signal peptide" evidence="1">
    <location>
        <begin position="1"/>
        <end position="25"/>
    </location>
</feature>
<evidence type="ECO:0000313" key="3">
    <source>
        <dbReference type="Proteomes" id="UP000030652"/>
    </source>
</evidence>
<comment type="caution">
    <text evidence="2">The sequence shown here is derived from an EMBL/GenBank/DDBJ whole genome shotgun (WGS) entry which is preliminary data.</text>
</comment>
<proteinExistence type="predicted"/>
<feature type="chain" id="PRO_5002054338" description="DUF4412 domain-containing protein" evidence="1">
    <location>
        <begin position="26"/>
        <end position="223"/>
    </location>
</feature>
<evidence type="ECO:0000313" key="2">
    <source>
        <dbReference type="EMBL" id="KHE91918.1"/>
    </source>
</evidence>
<dbReference type="PROSITE" id="PS51257">
    <property type="entry name" value="PROKAR_LIPOPROTEIN"/>
    <property type="match status" value="1"/>
</dbReference>
<gene>
    <name evidence="2" type="ORF">SCABRO_02355</name>
</gene>
<reference evidence="2 3" key="1">
    <citation type="submission" date="2014-10" db="EMBL/GenBank/DDBJ databases">
        <title>Draft genome of anammox bacterium scalindua brodae, obtained using differential coverage binning of sequence data from two enrichment reactors.</title>
        <authorList>
            <person name="Speth D.R."/>
            <person name="Russ L."/>
            <person name="Kartal B."/>
            <person name="Op den Camp H.J."/>
            <person name="Dutilh B.E."/>
            <person name="Jetten M.S."/>
        </authorList>
    </citation>
    <scope>NUCLEOTIDE SEQUENCE [LARGE SCALE GENOMIC DNA]</scope>
    <source>
        <strain evidence="2">RU1</strain>
    </source>
</reference>
<evidence type="ECO:0000256" key="1">
    <source>
        <dbReference type="SAM" id="SignalP"/>
    </source>
</evidence>
<dbReference type="EMBL" id="JRYO01000163">
    <property type="protein sequence ID" value="KHE91918.1"/>
    <property type="molecule type" value="Genomic_DNA"/>
</dbReference>
<name>A0A0B0ELC8_9BACT</name>
<dbReference type="Proteomes" id="UP000030652">
    <property type="component" value="Unassembled WGS sequence"/>
</dbReference>